<accession>A0A2P8CBT4</accession>
<protein>
    <submittedName>
        <fullName evidence="2">Uncharacterized protein</fullName>
    </submittedName>
</protein>
<reference evidence="2 3" key="1">
    <citation type="submission" date="2018-03" db="EMBL/GenBank/DDBJ databases">
        <title>Genomic Encyclopedia of Archaeal and Bacterial Type Strains, Phase II (KMG-II): from individual species to whole genera.</title>
        <authorList>
            <person name="Goeker M."/>
        </authorList>
    </citation>
    <scope>NUCLEOTIDE SEQUENCE [LARGE SCALE GENOMIC DNA]</scope>
    <source>
        <strain evidence="2 3">DSM 27267</strain>
    </source>
</reference>
<dbReference type="EMBL" id="PYGC01000006">
    <property type="protein sequence ID" value="PSK82414.1"/>
    <property type="molecule type" value="Genomic_DNA"/>
</dbReference>
<dbReference type="RefSeq" id="WP_106542625.1">
    <property type="nucleotide sequence ID" value="NZ_BLAU01000001.1"/>
</dbReference>
<feature type="signal peptide" evidence="1">
    <location>
        <begin position="1"/>
        <end position="26"/>
    </location>
</feature>
<feature type="chain" id="PRO_5015199173" evidence="1">
    <location>
        <begin position="27"/>
        <end position="159"/>
    </location>
</feature>
<dbReference type="OrthoDB" id="9878243at2"/>
<gene>
    <name evidence="2" type="ORF">CLV93_106162</name>
</gene>
<organism evidence="2 3">
    <name type="scientific">Prolixibacter denitrificans</name>
    <dbReference type="NCBI Taxonomy" id="1541063"/>
    <lineage>
        <taxon>Bacteria</taxon>
        <taxon>Pseudomonadati</taxon>
        <taxon>Bacteroidota</taxon>
        <taxon>Bacteroidia</taxon>
        <taxon>Marinilabiliales</taxon>
        <taxon>Prolixibacteraceae</taxon>
        <taxon>Prolixibacter</taxon>
    </lineage>
</organism>
<proteinExistence type="predicted"/>
<name>A0A2P8CBT4_9BACT</name>
<evidence type="ECO:0000256" key="1">
    <source>
        <dbReference type="SAM" id="SignalP"/>
    </source>
</evidence>
<evidence type="ECO:0000313" key="3">
    <source>
        <dbReference type="Proteomes" id="UP000240621"/>
    </source>
</evidence>
<comment type="caution">
    <text evidence="2">The sequence shown here is derived from an EMBL/GenBank/DDBJ whole genome shotgun (WGS) entry which is preliminary data.</text>
</comment>
<sequence>MTRRKILISLMAVSLGFFFLINVANAQVVSKTKMAGKVSVTMKVLPAETFEGAGAEMKWDGGASAVTMNSAPKPNHHLVAFLKEGGKPVENASVMISYRELSPEKSDWTSLPVCRMHVAGKGMDTAHFGNNLWLAKGEYEARVTVNKNPAVTFHFELTK</sequence>
<evidence type="ECO:0000313" key="2">
    <source>
        <dbReference type="EMBL" id="PSK82414.1"/>
    </source>
</evidence>
<keyword evidence="1" id="KW-0732">Signal</keyword>
<dbReference type="AlphaFoldDB" id="A0A2P8CBT4"/>
<dbReference type="Proteomes" id="UP000240621">
    <property type="component" value="Unassembled WGS sequence"/>
</dbReference>